<reference evidence="3" key="1">
    <citation type="submission" date="2016-10" db="EMBL/GenBank/DDBJ databases">
        <authorList>
            <person name="Varghese N."/>
            <person name="Submissions S."/>
        </authorList>
    </citation>
    <scope>NUCLEOTIDE SEQUENCE [LARGE SCALE GENOMIC DNA]</scope>
    <source>
        <strain evidence="3">LMG 26416</strain>
    </source>
</reference>
<evidence type="ECO:0000313" key="3">
    <source>
        <dbReference type="Proteomes" id="UP000199120"/>
    </source>
</evidence>
<dbReference type="Proteomes" id="UP000199120">
    <property type="component" value="Unassembled WGS sequence"/>
</dbReference>
<dbReference type="STRING" id="416943.SAMN05445871_4622"/>
<feature type="signal peptide" evidence="1">
    <location>
        <begin position="1"/>
        <end position="25"/>
    </location>
</feature>
<dbReference type="EMBL" id="FOAJ01000008">
    <property type="protein sequence ID" value="SEL46501.1"/>
    <property type="molecule type" value="Genomic_DNA"/>
</dbReference>
<dbReference type="Pfam" id="PF13663">
    <property type="entry name" value="DUF4148"/>
    <property type="match status" value="1"/>
</dbReference>
<sequence>MKSVSRLMLGMIVAGCAAASASAFAAPTDPSAPKTRAEVRADLIEWRAAGFDPLDWINYPENAQRAGAIVAQRRAARAAAGVPMPGQSQ</sequence>
<protein>
    <recommendedName>
        <fullName evidence="4">DUF4148 domain-containing protein</fullName>
    </recommendedName>
</protein>
<evidence type="ECO:0000256" key="1">
    <source>
        <dbReference type="SAM" id="SignalP"/>
    </source>
</evidence>
<proteinExistence type="predicted"/>
<feature type="chain" id="PRO_5030029171" description="DUF4148 domain-containing protein" evidence="1">
    <location>
        <begin position="26"/>
        <end position="89"/>
    </location>
</feature>
<dbReference type="AlphaFoldDB" id="A0A1H7QEG0"/>
<evidence type="ECO:0000313" key="2">
    <source>
        <dbReference type="EMBL" id="SEL46501.1"/>
    </source>
</evidence>
<keyword evidence="3" id="KW-1185">Reference proteome</keyword>
<organism evidence="2 3">
    <name type="scientific">Paraburkholderia caballeronis</name>
    <dbReference type="NCBI Taxonomy" id="416943"/>
    <lineage>
        <taxon>Bacteria</taxon>
        <taxon>Pseudomonadati</taxon>
        <taxon>Pseudomonadota</taxon>
        <taxon>Betaproteobacteria</taxon>
        <taxon>Burkholderiales</taxon>
        <taxon>Burkholderiaceae</taxon>
        <taxon>Paraburkholderia</taxon>
    </lineage>
</organism>
<keyword evidence="1" id="KW-0732">Signal</keyword>
<accession>A0A1H7QEG0</accession>
<dbReference type="RefSeq" id="WP_090549239.1">
    <property type="nucleotide sequence ID" value="NZ_FNSR01000002.1"/>
</dbReference>
<dbReference type="InterPro" id="IPR025421">
    <property type="entry name" value="DUF4148"/>
</dbReference>
<name>A0A1H7QEG0_9BURK</name>
<gene>
    <name evidence="2" type="ORF">SAMN05192542_10873</name>
</gene>
<evidence type="ECO:0008006" key="4">
    <source>
        <dbReference type="Google" id="ProtNLM"/>
    </source>
</evidence>